<dbReference type="AlphaFoldDB" id="A0A397XKK2"/>
<feature type="domain" description="F-box" evidence="1">
    <location>
        <begin position="22"/>
        <end position="58"/>
    </location>
</feature>
<dbReference type="InterPro" id="IPR006566">
    <property type="entry name" value="FBD"/>
</dbReference>
<organism evidence="2 3">
    <name type="scientific">Brassica campestris</name>
    <name type="common">Field mustard</name>
    <dbReference type="NCBI Taxonomy" id="3711"/>
    <lineage>
        <taxon>Eukaryota</taxon>
        <taxon>Viridiplantae</taxon>
        <taxon>Streptophyta</taxon>
        <taxon>Embryophyta</taxon>
        <taxon>Tracheophyta</taxon>
        <taxon>Spermatophyta</taxon>
        <taxon>Magnoliopsida</taxon>
        <taxon>eudicotyledons</taxon>
        <taxon>Gunneridae</taxon>
        <taxon>Pentapetalae</taxon>
        <taxon>rosids</taxon>
        <taxon>malvids</taxon>
        <taxon>Brassicales</taxon>
        <taxon>Brassicaceae</taxon>
        <taxon>Brassiceae</taxon>
        <taxon>Brassica</taxon>
    </lineage>
</organism>
<dbReference type="InterPro" id="IPR001810">
    <property type="entry name" value="F-box_dom"/>
</dbReference>
<dbReference type="PROSITE" id="PS50181">
    <property type="entry name" value="FBOX"/>
    <property type="match status" value="1"/>
</dbReference>
<dbReference type="PANTHER" id="PTHR31900:SF25">
    <property type="entry name" value="FBD DOMAIN-CONTAINING PROTEIN"/>
    <property type="match status" value="1"/>
</dbReference>
<dbReference type="Gene3D" id="3.80.10.10">
    <property type="entry name" value="Ribonuclease Inhibitor"/>
    <property type="match status" value="1"/>
</dbReference>
<dbReference type="Pfam" id="PF08387">
    <property type="entry name" value="FBD"/>
    <property type="match status" value="1"/>
</dbReference>
<dbReference type="PANTHER" id="PTHR31900">
    <property type="entry name" value="F-BOX/RNI SUPERFAMILY PROTEIN-RELATED"/>
    <property type="match status" value="1"/>
</dbReference>
<reference evidence="2 3" key="1">
    <citation type="submission" date="2018-06" db="EMBL/GenBank/DDBJ databases">
        <title>WGS assembly of Brassica rapa FPsc.</title>
        <authorList>
            <person name="Bowman J."/>
            <person name="Kohchi T."/>
            <person name="Yamato K."/>
            <person name="Jenkins J."/>
            <person name="Shu S."/>
            <person name="Ishizaki K."/>
            <person name="Yamaoka S."/>
            <person name="Nishihama R."/>
            <person name="Nakamura Y."/>
            <person name="Berger F."/>
            <person name="Adam C."/>
            <person name="Aki S."/>
            <person name="Althoff F."/>
            <person name="Araki T."/>
            <person name="Arteaga-Vazquez M."/>
            <person name="Balasubrmanian S."/>
            <person name="Bauer D."/>
            <person name="Boehm C."/>
            <person name="Briginshaw L."/>
            <person name="Caballero-Perez J."/>
            <person name="Catarino B."/>
            <person name="Chen F."/>
            <person name="Chiyoda S."/>
            <person name="Chovatia M."/>
            <person name="Davies K."/>
            <person name="Delmans M."/>
            <person name="Demura T."/>
            <person name="Dierschke T."/>
            <person name="Dolan L."/>
            <person name="Dorantes-Acosta A."/>
            <person name="Eklund D."/>
            <person name="Florent S."/>
            <person name="Flores-Sandoval E."/>
            <person name="Fujiyama A."/>
            <person name="Fukuzawa H."/>
            <person name="Galik B."/>
            <person name="Grimanelli D."/>
            <person name="Grimwood J."/>
            <person name="Grossniklaus U."/>
            <person name="Hamada T."/>
            <person name="Haseloff J."/>
            <person name="Hetherington A."/>
            <person name="Higo A."/>
            <person name="Hirakawa Y."/>
            <person name="Hundley H."/>
            <person name="Ikeda Y."/>
            <person name="Inoue K."/>
            <person name="Inoue S."/>
            <person name="Ishida S."/>
            <person name="Jia Q."/>
            <person name="Kakita M."/>
            <person name="Kanazawa T."/>
            <person name="Kawai Y."/>
            <person name="Kawashima T."/>
            <person name="Kennedy M."/>
            <person name="Kinose K."/>
            <person name="Kinoshita T."/>
            <person name="Kohara Y."/>
            <person name="Koide E."/>
            <person name="Komatsu K."/>
            <person name="Kopischke S."/>
            <person name="Kubo M."/>
            <person name="Kyozuka J."/>
            <person name="Lagercrantz U."/>
            <person name="Lin S."/>
            <person name="Lindquist E."/>
            <person name="Lipzen A."/>
            <person name="Lu C."/>
            <person name="Luna E."/>
            <person name="Martienssen R."/>
            <person name="Minamino N."/>
            <person name="Mizutani M."/>
            <person name="Mizutani M."/>
            <person name="Mochizuki N."/>
            <person name="Monte I."/>
            <person name="Mosher R."/>
            <person name="Nagasaki H."/>
            <person name="Nakagami H."/>
            <person name="Naramoto S."/>
            <person name="Nishitani K."/>
            <person name="Ohtani M."/>
            <person name="Okamoto T."/>
            <person name="Okumura M."/>
            <person name="Phillips J."/>
            <person name="Pollak B."/>
            <person name="Reinders A."/>
            <person name="Roevekamp M."/>
            <person name="Sano R."/>
            <person name="Sawa S."/>
            <person name="Schmid M."/>
            <person name="Shirakawa M."/>
            <person name="Solano R."/>
            <person name="Spunde A."/>
            <person name="Suetsugu N."/>
            <person name="Sugano S."/>
            <person name="Sugiyama A."/>
            <person name="Sun R."/>
            <person name="Suzuki Y."/>
            <person name="Takenaka M."/>
            <person name="Takezawa D."/>
            <person name="Tomogane H."/>
            <person name="Tsuzuki M."/>
            <person name="Ueda T."/>
            <person name="Umeda M."/>
            <person name="Ward J."/>
            <person name="Watanabe Y."/>
            <person name="Yazaki K."/>
            <person name="Yokoyama R."/>
            <person name="Yoshitake Y."/>
            <person name="Yotsui I."/>
            <person name="Zachgo S."/>
            <person name="Schmutz J."/>
        </authorList>
    </citation>
    <scope>NUCLEOTIDE SEQUENCE [LARGE SCALE GENOMIC DNA]</scope>
    <source>
        <strain evidence="3">cv. B-3</strain>
    </source>
</reference>
<dbReference type="InterPro" id="IPR032675">
    <property type="entry name" value="LRR_dom_sf"/>
</dbReference>
<accession>A0A397XKK2</accession>
<name>A0A397XKK2_BRACM</name>
<dbReference type="SMART" id="SM00579">
    <property type="entry name" value="FBD"/>
    <property type="match status" value="1"/>
</dbReference>
<dbReference type="Pfam" id="PF00646">
    <property type="entry name" value="F-box"/>
    <property type="match status" value="1"/>
</dbReference>
<dbReference type="Proteomes" id="UP000264353">
    <property type="component" value="Chromosome A10"/>
</dbReference>
<dbReference type="Pfam" id="PF24758">
    <property type="entry name" value="LRR_At5g56370"/>
    <property type="match status" value="1"/>
</dbReference>
<dbReference type="SMART" id="SM00256">
    <property type="entry name" value="FBOX"/>
    <property type="match status" value="1"/>
</dbReference>
<evidence type="ECO:0000259" key="1">
    <source>
        <dbReference type="PROSITE" id="PS50181"/>
    </source>
</evidence>
<dbReference type="InterPro" id="IPR036047">
    <property type="entry name" value="F-box-like_dom_sf"/>
</dbReference>
<dbReference type="InterPro" id="IPR053781">
    <property type="entry name" value="F-box_AtFBL13-like"/>
</dbReference>
<dbReference type="InterPro" id="IPR050232">
    <property type="entry name" value="FBL13/AtMIF1-like"/>
</dbReference>
<proteinExistence type="predicted"/>
<protein>
    <recommendedName>
        <fullName evidence="1">F-box domain-containing protein</fullName>
    </recommendedName>
</protein>
<dbReference type="SUPFAM" id="SSF81383">
    <property type="entry name" value="F-box domain"/>
    <property type="match status" value="1"/>
</dbReference>
<dbReference type="SUPFAM" id="SSF52047">
    <property type="entry name" value="RNI-like"/>
    <property type="match status" value="1"/>
</dbReference>
<evidence type="ECO:0000313" key="3">
    <source>
        <dbReference type="Proteomes" id="UP000264353"/>
    </source>
</evidence>
<dbReference type="EMBL" id="CM010637">
    <property type="protein sequence ID" value="RID41499.1"/>
    <property type="molecule type" value="Genomic_DNA"/>
</dbReference>
<sequence length="465" mass="53315">MQTTCRANLAMSERGTIRRSGENWISFLPDPLLCQILSDLPTKNVVTTSVLSKKWRTLWLSIPILDLDIDDFPDYTTFTSFVSRFLDFSKESCLHSLNLAFKRQDDEDPSLLASWIETAVLRKIQHVEVDCRMSFMSETTPLSLYLCETLVSLRLYFVALPSFESLSLPNLKVMHMEENLYADDEILEKLISSCPALESLTVVRNVDETVKVLRVRSKTLNSLKLVLDSSKSWYNDDSNDWEVLIDAPRLNYLSLEDDQSFSFVISNVASSAKVEIDVSFNVNDIWDMDESVERFSAVGKMLNGLSSARDMTISGTTLKIICHYMSFEPVPCFPNMIRLETKLYMTDMLPNFLESFPNLQSLVLKLKGVRYSDTMWFSFIPKCLQTSLEYVEMTRPNCGAGITKLVKYLLENSVVLKKFTLRLECDGKEQESNVVKELMRFRRCSSACVIKVIRLEDDVCIFQHP</sequence>
<evidence type="ECO:0000313" key="2">
    <source>
        <dbReference type="EMBL" id="RID41499.1"/>
    </source>
</evidence>
<dbReference type="InterPro" id="IPR055411">
    <property type="entry name" value="LRR_FXL15/At3g58940/PEG3-like"/>
</dbReference>
<gene>
    <name evidence="2" type="ORF">BRARA_J01457</name>
</gene>
<dbReference type="CDD" id="cd22160">
    <property type="entry name" value="F-box_AtFBL13-like"/>
    <property type="match status" value="1"/>
</dbReference>